<dbReference type="GO" id="GO:0005525">
    <property type="term" value="F:GTP binding"/>
    <property type="evidence" value="ECO:0007669"/>
    <property type="project" value="UniProtKB-KW"/>
</dbReference>
<evidence type="ECO:0000313" key="4">
    <source>
        <dbReference type="EMBL" id="CAL5986276.1"/>
    </source>
</evidence>
<organism evidence="3">
    <name type="scientific">Hexamita inflata</name>
    <dbReference type="NCBI Taxonomy" id="28002"/>
    <lineage>
        <taxon>Eukaryota</taxon>
        <taxon>Metamonada</taxon>
        <taxon>Diplomonadida</taxon>
        <taxon>Hexamitidae</taxon>
        <taxon>Hexamitinae</taxon>
        <taxon>Hexamita</taxon>
    </lineage>
</organism>
<keyword evidence="2" id="KW-0342">GTP-binding</keyword>
<name>A0AA86RC82_9EUKA</name>
<keyword evidence="6" id="KW-1185">Reference proteome</keyword>
<evidence type="ECO:0000313" key="3">
    <source>
        <dbReference type="EMBL" id="CAI9975301.1"/>
    </source>
</evidence>
<reference evidence="4 6" key="2">
    <citation type="submission" date="2024-07" db="EMBL/GenBank/DDBJ databases">
        <authorList>
            <person name="Akdeniz Z."/>
        </authorList>
    </citation>
    <scope>NUCLEOTIDE SEQUENCE [LARGE SCALE GENOMIC DNA]</scope>
</reference>
<keyword evidence="1" id="KW-0547">Nucleotide-binding</keyword>
<protein>
    <submittedName>
        <fullName evidence="3">Rab2a</fullName>
    </submittedName>
</protein>
<dbReference type="PRINTS" id="PR00449">
    <property type="entry name" value="RASTRNSFRMNG"/>
</dbReference>
<dbReference type="SUPFAM" id="SSF52540">
    <property type="entry name" value="P-loop containing nucleoside triphosphate hydrolases"/>
    <property type="match status" value="1"/>
</dbReference>
<dbReference type="AlphaFoldDB" id="A0AA86RC82"/>
<gene>
    <name evidence="5" type="ORF">HINF_LOCUS10881</name>
    <name evidence="3" type="ORF">HINF_LOCUS62946</name>
    <name evidence="4" type="ORF">HINF_LOCUS9326</name>
</gene>
<dbReference type="GO" id="GO:0003924">
    <property type="term" value="F:GTPase activity"/>
    <property type="evidence" value="ECO:0007669"/>
    <property type="project" value="InterPro"/>
</dbReference>
<dbReference type="Proteomes" id="UP001642409">
    <property type="component" value="Unassembled WGS sequence"/>
</dbReference>
<dbReference type="EMBL" id="CATOUU010001169">
    <property type="protein sequence ID" value="CAI9975301.1"/>
    <property type="molecule type" value="Genomic_DNA"/>
</dbReference>
<dbReference type="Gene3D" id="3.40.50.300">
    <property type="entry name" value="P-loop containing nucleotide triphosphate hydrolases"/>
    <property type="match status" value="1"/>
</dbReference>
<dbReference type="InterPro" id="IPR027417">
    <property type="entry name" value="P-loop_NTPase"/>
</dbReference>
<accession>A0AA86RC82</accession>
<evidence type="ECO:0000313" key="6">
    <source>
        <dbReference type="Proteomes" id="UP001642409"/>
    </source>
</evidence>
<proteinExistence type="predicted"/>
<sequence length="193" mass="22122">MPRKQIIHSFKIVVLGSYQCGKSSLIQKIERNILAQINTGSSAPQKTKIDLQFTEIDGNERVQVLHRQLFKKARICIIIADINRPDLFVNVQNWFKCAQEYTQKIPTVLVLNKTDQFKGEIEHELQKIVKFCKFEGVFQSAINIGTGTDQIQDKIVQLIDQESCDVVKQIAGQEFEYAIVRDETPRKKKLGCL</sequence>
<comment type="caution">
    <text evidence="3">The sequence shown here is derived from an EMBL/GenBank/DDBJ whole genome shotgun (WGS) entry which is preliminary data.</text>
</comment>
<dbReference type="EMBL" id="CAXDID020000020">
    <property type="protein sequence ID" value="CAL5986276.1"/>
    <property type="molecule type" value="Genomic_DNA"/>
</dbReference>
<evidence type="ECO:0000256" key="1">
    <source>
        <dbReference type="ARBA" id="ARBA00022741"/>
    </source>
</evidence>
<dbReference type="EMBL" id="CAXDID020000023">
    <property type="protein sequence ID" value="CAL5989468.1"/>
    <property type="molecule type" value="Genomic_DNA"/>
</dbReference>
<dbReference type="Pfam" id="PF00071">
    <property type="entry name" value="Ras"/>
    <property type="match status" value="1"/>
</dbReference>
<reference evidence="3" key="1">
    <citation type="submission" date="2023-06" db="EMBL/GenBank/DDBJ databases">
        <authorList>
            <person name="Kurt Z."/>
        </authorList>
    </citation>
    <scope>NUCLEOTIDE SEQUENCE</scope>
</reference>
<dbReference type="SMART" id="SM00175">
    <property type="entry name" value="RAB"/>
    <property type="match status" value="1"/>
</dbReference>
<evidence type="ECO:0000313" key="5">
    <source>
        <dbReference type="EMBL" id="CAL5989468.1"/>
    </source>
</evidence>
<dbReference type="InterPro" id="IPR001806">
    <property type="entry name" value="Small_GTPase"/>
</dbReference>
<dbReference type="PANTHER" id="PTHR24073">
    <property type="entry name" value="DRAB5-RELATED"/>
    <property type="match status" value="1"/>
</dbReference>
<dbReference type="PROSITE" id="PS51419">
    <property type="entry name" value="RAB"/>
    <property type="match status" value="1"/>
</dbReference>
<evidence type="ECO:0000256" key="2">
    <source>
        <dbReference type="ARBA" id="ARBA00023134"/>
    </source>
</evidence>